<dbReference type="AlphaFoldDB" id="A0AAV4RBE3"/>
<sequence>MRRFRFDRQSVEITLRMYRLTLGTNRFLKFDQCTNHLWNARKPASHSYGYGVPMTEWPTDGVIARSWSSADDRPPHGKASVC</sequence>
<dbReference type="Proteomes" id="UP001054945">
    <property type="component" value="Unassembled WGS sequence"/>
</dbReference>
<evidence type="ECO:0000313" key="2">
    <source>
        <dbReference type="Proteomes" id="UP001054945"/>
    </source>
</evidence>
<organism evidence="1 2">
    <name type="scientific">Caerostris extrusa</name>
    <name type="common">Bark spider</name>
    <name type="synonym">Caerostris bankana</name>
    <dbReference type="NCBI Taxonomy" id="172846"/>
    <lineage>
        <taxon>Eukaryota</taxon>
        <taxon>Metazoa</taxon>
        <taxon>Ecdysozoa</taxon>
        <taxon>Arthropoda</taxon>
        <taxon>Chelicerata</taxon>
        <taxon>Arachnida</taxon>
        <taxon>Araneae</taxon>
        <taxon>Araneomorphae</taxon>
        <taxon>Entelegynae</taxon>
        <taxon>Araneoidea</taxon>
        <taxon>Araneidae</taxon>
        <taxon>Caerostris</taxon>
    </lineage>
</organism>
<dbReference type="EMBL" id="BPLR01007508">
    <property type="protein sequence ID" value="GIY17403.1"/>
    <property type="molecule type" value="Genomic_DNA"/>
</dbReference>
<comment type="caution">
    <text evidence="1">The sequence shown here is derived from an EMBL/GenBank/DDBJ whole genome shotgun (WGS) entry which is preliminary data.</text>
</comment>
<gene>
    <name evidence="1" type="ORF">CEXT_238961</name>
</gene>
<evidence type="ECO:0000313" key="1">
    <source>
        <dbReference type="EMBL" id="GIY17403.1"/>
    </source>
</evidence>
<protein>
    <submittedName>
        <fullName evidence="1">Uncharacterized protein</fullName>
    </submittedName>
</protein>
<keyword evidence="2" id="KW-1185">Reference proteome</keyword>
<proteinExistence type="predicted"/>
<reference evidence="1 2" key="1">
    <citation type="submission" date="2021-06" db="EMBL/GenBank/DDBJ databases">
        <title>Caerostris extrusa draft genome.</title>
        <authorList>
            <person name="Kono N."/>
            <person name="Arakawa K."/>
        </authorList>
    </citation>
    <scope>NUCLEOTIDE SEQUENCE [LARGE SCALE GENOMIC DNA]</scope>
</reference>
<name>A0AAV4RBE3_CAEEX</name>
<accession>A0AAV4RBE3</accession>